<comment type="caution">
    <text evidence="1">The sequence shown here is derived from an EMBL/GenBank/DDBJ whole genome shotgun (WGS) entry which is preliminary data.</text>
</comment>
<dbReference type="Proteomes" id="UP001225072">
    <property type="component" value="Unassembled WGS sequence"/>
</dbReference>
<organism evidence="1 2">
    <name type="scientific">Chryseobacterium camelliae</name>
    <dbReference type="NCBI Taxonomy" id="1265445"/>
    <lineage>
        <taxon>Bacteria</taxon>
        <taxon>Pseudomonadati</taxon>
        <taxon>Bacteroidota</taxon>
        <taxon>Flavobacteriia</taxon>
        <taxon>Flavobacteriales</taxon>
        <taxon>Weeksellaceae</taxon>
        <taxon>Chryseobacterium group</taxon>
        <taxon>Chryseobacterium</taxon>
    </lineage>
</organism>
<dbReference type="EMBL" id="JAUTAL010000001">
    <property type="protein sequence ID" value="MDQ1095716.1"/>
    <property type="molecule type" value="Genomic_DNA"/>
</dbReference>
<protein>
    <recommendedName>
        <fullName evidence="3">Bacteriocin</fullName>
    </recommendedName>
</protein>
<dbReference type="NCBIfam" id="NF047798">
    <property type="entry name" value="leader_Chryseo"/>
    <property type="match status" value="1"/>
</dbReference>
<name>A0ABU0TFZ1_9FLAO</name>
<evidence type="ECO:0008006" key="3">
    <source>
        <dbReference type="Google" id="ProtNLM"/>
    </source>
</evidence>
<keyword evidence="2" id="KW-1185">Reference proteome</keyword>
<sequence>MKNLKKLSRTDLKNVTGAGSVGPVTSKCSYKCCPDEGRPKCPGLICPPVACPQI</sequence>
<accession>A0ABU0TFZ1</accession>
<gene>
    <name evidence="1" type="ORF">QE404_000863</name>
</gene>
<dbReference type="InterPro" id="IPR058074">
    <property type="entry name" value="Bacteriocin-like"/>
</dbReference>
<proteinExistence type="predicted"/>
<reference evidence="1 2" key="1">
    <citation type="submission" date="2023-07" db="EMBL/GenBank/DDBJ databases">
        <title>Functional and genomic diversity of the sorghum phyllosphere microbiome.</title>
        <authorList>
            <person name="Shade A."/>
        </authorList>
    </citation>
    <scope>NUCLEOTIDE SEQUENCE [LARGE SCALE GENOMIC DNA]</scope>
    <source>
        <strain evidence="1 2">SORGH_AS_1064</strain>
    </source>
</reference>
<dbReference type="RefSeq" id="WP_307446916.1">
    <property type="nucleotide sequence ID" value="NZ_JAUTAL010000001.1"/>
</dbReference>
<evidence type="ECO:0000313" key="1">
    <source>
        <dbReference type="EMBL" id="MDQ1095716.1"/>
    </source>
</evidence>
<evidence type="ECO:0000313" key="2">
    <source>
        <dbReference type="Proteomes" id="UP001225072"/>
    </source>
</evidence>